<dbReference type="InParanoid" id="A0A165HB37"/>
<dbReference type="EMBL" id="KV426022">
    <property type="protein sequence ID" value="KZV91702.1"/>
    <property type="molecule type" value="Genomic_DNA"/>
</dbReference>
<feature type="domain" description="Endonuclease/exonuclease/phosphatase" evidence="1">
    <location>
        <begin position="9"/>
        <end position="310"/>
    </location>
</feature>
<dbReference type="PANTHER" id="PTHR12121:SF36">
    <property type="entry name" value="ENDONUCLEASE_EXONUCLEASE_PHOSPHATASE DOMAIN-CONTAINING PROTEIN"/>
    <property type="match status" value="1"/>
</dbReference>
<evidence type="ECO:0000313" key="2">
    <source>
        <dbReference type="EMBL" id="KZV91702.1"/>
    </source>
</evidence>
<name>A0A165HB37_EXIGL</name>
<dbReference type="OrthoDB" id="276515at2759"/>
<dbReference type="AlphaFoldDB" id="A0A165HB37"/>
<dbReference type="InterPro" id="IPR005135">
    <property type="entry name" value="Endo/exonuclease/phosphatase"/>
</dbReference>
<proteinExistence type="predicted"/>
<evidence type="ECO:0000259" key="1">
    <source>
        <dbReference type="Pfam" id="PF03372"/>
    </source>
</evidence>
<reference evidence="2 3" key="1">
    <citation type="journal article" date="2016" name="Mol. Biol. Evol.">
        <title>Comparative Genomics of Early-Diverging Mushroom-Forming Fungi Provides Insights into the Origins of Lignocellulose Decay Capabilities.</title>
        <authorList>
            <person name="Nagy L.G."/>
            <person name="Riley R."/>
            <person name="Tritt A."/>
            <person name="Adam C."/>
            <person name="Daum C."/>
            <person name="Floudas D."/>
            <person name="Sun H."/>
            <person name="Yadav J.S."/>
            <person name="Pangilinan J."/>
            <person name="Larsson K.H."/>
            <person name="Matsuura K."/>
            <person name="Barry K."/>
            <person name="Labutti K."/>
            <person name="Kuo R."/>
            <person name="Ohm R.A."/>
            <person name="Bhattacharya S.S."/>
            <person name="Shirouzu T."/>
            <person name="Yoshinaga Y."/>
            <person name="Martin F.M."/>
            <person name="Grigoriev I.V."/>
            <person name="Hibbett D.S."/>
        </authorList>
    </citation>
    <scope>NUCLEOTIDE SEQUENCE [LARGE SCALE GENOMIC DNA]</scope>
    <source>
        <strain evidence="2 3">HHB12029</strain>
    </source>
</reference>
<dbReference type="PANTHER" id="PTHR12121">
    <property type="entry name" value="CARBON CATABOLITE REPRESSOR PROTEIN 4"/>
    <property type="match status" value="1"/>
</dbReference>
<dbReference type="Proteomes" id="UP000077266">
    <property type="component" value="Unassembled WGS sequence"/>
</dbReference>
<dbReference type="CDD" id="cd09083">
    <property type="entry name" value="EEP-1"/>
    <property type="match status" value="1"/>
</dbReference>
<keyword evidence="3" id="KW-1185">Reference proteome</keyword>
<dbReference type="GO" id="GO:0000175">
    <property type="term" value="F:3'-5'-RNA exonuclease activity"/>
    <property type="evidence" value="ECO:0007669"/>
    <property type="project" value="TreeGrafter"/>
</dbReference>
<gene>
    <name evidence="2" type="ORF">EXIGLDRAFT_675796</name>
</gene>
<protein>
    <submittedName>
        <fullName evidence="2">DNase I-like protein</fullName>
    </submittedName>
</protein>
<dbReference type="Gene3D" id="3.60.10.10">
    <property type="entry name" value="Endonuclease/exonuclease/phosphatase"/>
    <property type="match status" value="1"/>
</dbReference>
<organism evidence="2 3">
    <name type="scientific">Exidia glandulosa HHB12029</name>
    <dbReference type="NCBI Taxonomy" id="1314781"/>
    <lineage>
        <taxon>Eukaryota</taxon>
        <taxon>Fungi</taxon>
        <taxon>Dikarya</taxon>
        <taxon>Basidiomycota</taxon>
        <taxon>Agaricomycotina</taxon>
        <taxon>Agaricomycetes</taxon>
        <taxon>Auriculariales</taxon>
        <taxon>Exidiaceae</taxon>
        <taxon>Exidia</taxon>
    </lineage>
</organism>
<accession>A0A165HB37</accession>
<evidence type="ECO:0000313" key="3">
    <source>
        <dbReference type="Proteomes" id="UP000077266"/>
    </source>
</evidence>
<dbReference type="InterPro" id="IPR036691">
    <property type="entry name" value="Endo/exonu/phosph_ase_sf"/>
</dbReference>
<dbReference type="Pfam" id="PF03372">
    <property type="entry name" value="Exo_endo_phos"/>
    <property type="match status" value="1"/>
</dbReference>
<dbReference type="SUPFAM" id="SSF56219">
    <property type="entry name" value="DNase I-like"/>
    <property type="match status" value="1"/>
</dbReference>
<dbReference type="InterPro" id="IPR050410">
    <property type="entry name" value="CCR4/nocturin_mRNA_transcr"/>
</dbReference>
<sequence>MSQPIRIASYNLRFDIWPDGVTVKQSLERLPPPLKKPEFYKEVARERPWSERRVRVWRQLESENLDVIGFQEAVVRQCHDLQELLGSEWAWVGVGRDDGQNRGEFNPIFYRQSRYNLVHKETFWLSTTPSKPSRYPGAGSFRLCTLVRLTSKTTGQTVSVLNSHLDDQSDKQRQYGASMLLTRARYEEYAQNAAVVLTGDFNSPPDGSDSGAYQIITGARAPLDIDHGFAKQYAVPSNAPPFKMLDIRGETPTDRIEGHFATYTGFVEVGRSDNYRRIDFILGGSNRRWTPLLYKVCETVSDDGVYASDHRPVIAHLQV</sequence>